<feature type="transmembrane region" description="Helical" evidence="1">
    <location>
        <begin position="6"/>
        <end position="33"/>
    </location>
</feature>
<protein>
    <submittedName>
        <fullName evidence="2">Uncharacterized protein</fullName>
    </submittedName>
</protein>
<organism evidence="2 3">
    <name type="scientific">Mucilaginibacter terrenus</name>
    <dbReference type="NCBI Taxonomy" id="2482727"/>
    <lineage>
        <taxon>Bacteria</taxon>
        <taxon>Pseudomonadati</taxon>
        <taxon>Bacteroidota</taxon>
        <taxon>Sphingobacteriia</taxon>
        <taxon>Sphingobacteriales</taxon>
        <taxon>Sphingobacteriaceae</taxon>
        <taxon>Mucilaginibacter</taxon>
    </lineage>
</organism>
<keyword evidence="1" id="KW-1133">Transmembrane helix</keyword>
<dbReference type="EMBL" id="QWDE01000007">
    <property type="protein sequence ID" value="RFZ81102.1"/>
    <property type="molecule type" value="Genomic_DNA"/>
</dbReference>
<keyword evidence="1" id="KW-0812">Transmembrane</keyword>
<reference evidence="2 3" key="1">
    <citation type="submission" date="2018-08" db="EMBL/GenBank/DDBJ databases">
        <title>Mucilaginibacter terrae sp. nov., isolated from manganese diggings.</title>
        <authorList>
            <person name="Huang Y."/>
            <person name="Zhou Z."/>
        </authorList>
    </citation>
    <scope>NUCLEOTIDE SEQUENCE [LARGE SCALE GENOMIC DNA]</scope>
    <source>
        <strain evidence="2 3">ZH6</strain>
    </source>
</reference>
<evidence type="ECO:0000313" key="3">
    <source>
        <dbReference type="Proteomes" id="UP000260823"/>
    </source>
</evidence>
<evidence type="ECO:0000313" key="2">
    <source>
        <dbReference type="EMBL" id="RFZ81102.1"/>
    </source>
</evidence>
<keyword evidence="3" id="KW-1185">Reference proteome</keyword>
<dbReference type="RefSeq" id="WP_117385002.1">
    <property type="nucleotide sequence ID" value="NZ_QWDE01000007.1"/>
</dbReference>
<accession>A0A3E2NJD6</accession>
<proteinExistence type="predicted"/>
<evidence type="ECO:0000256" key="1">
    <source>
        <dbReference type="SAM" id="Phobius"/>
    </source>
</evidence>
<dbReference type="Proteomes" id="UP000260823">
    <property type="component" value="Unassembled WGS sequence"/>
</dbReference>
<name>A0A3E2NJD6_9SPHI</name>
<sequence>MLFSIILLATLIITYLLPWWTACILAFIVALFISRNTSHSFWMGFCGMGLAWLAMAMLASFPNQHILAVRVAQLFHVYSVVALFAITAIIGGLAGGMSAMSGFLVRKAANFNNLIK</sequence>
<feature type="transmembrane region" description="Helical" evidence="1">
    <location>
        <begin position="81"/>
        <end position="105"/>
    </location>
</feature>
<comment type="caution">
    <text evidence="2">The sequence shown here is derived from an EMBL/GenBank/DDBJ whole genome shotgun (WGS) entry which is preliminary data.</text>
</comment>
<dbReference type="AlphaFoldDB" id="A0A3E2NJD6"/>
<gene>
    <name evidence="2" type="ORF">DYU05_20290</name>
</gene>
<feature type="transmembrane region" description="Helical" evidence="1">
    <location>
        <begin position="40"/>
        <end position="61"/>
    </location>
</feature>
<keyword evidence="1" id="KW-0472">Membrane</keyword>